<dbReference type="AlphaFoldDB" id="A0A6S7FVK0"/>
<keyword evidence="2" id="KW-0812">Transmembrane</keyword>
<keyword evidence="4" id="KW-0472">Membrane</keyword>
<evidence type="ECO:0000259" key="5">
    <source>
        <dbReference type="Pfam" id="PF16414"/>
    </source>
</evidence>
<dbReference type="GO" id="GO:0042632">
    <property type="term" value="P:cholesterol homeostasis"/>
    <property type="evidence" value="ECO:0007669"/>
    <property type="project" value="TreeGrafter"/>
</dbReference>
<dbReference type="GO" id="GO:0015918">
    <property type="term" value="P:sterol transport"/>
    <property type="evidence" value="ECO:0007669"/>
    <property type="project" value="TreeGrafter"/>
</dbReference>
<dbReference type="PANTHER" id="PTHR45727:SF2">
    <property type="entry name" value="NPC INTRACELLULAR CHOLESTEROL TRANSPORTER 1"/>
    <property type="match status" value="1"/>
</dbReference>
<dbReference type="Proteomes" id="UP001152795">
    <property type="component" value="Unassembled WGS sequence"/>
</dbReference>
<evidence type="ECO:0000256" key="3">
    <source>
        <dbReference type="ARBA" id="ARBA00022989"/>
    </source>
</evidence>
<feature type="domain" description="NPC1 middle luminal" evidence="6">
    <location>
        <begin position="280"/>
        <end position="476"/>
    </location>
</feature>
<dbReference type="EMBL" id="CACRXK020000112">
    <property type="protein sequence ID" value="CAB3978430.1"/>
    <property type="molecule type" value="Genomic_DNA"/>
</dbReference>
<gene>
    <name evidence="7" type="ORF">PACLA_8A027545</name>
</gene>
<dbReference type="OrthoDB" id="6510177at2759"/>
<feature type="domain" description="Niemann-Pick C1 N-terminal" evidence="5">
    <location>
        <begin position="31"/>
        <end position="258"/>
    </location>
</feature>
<comment type="subcellular location">
    <subcellularLocation>
        <location evidence="1">Membrane</location>
        <topology evidence="1">Multi-pass membrane protein</topology>
    </subcellularLocation>
</comment>
<organism evidence="7 8">
    <name type="scientific">Paramuricea clavata</name>
    <name type="common">Red gorgonian</name>
    <name type="synonym">Violescent sea-whip</name>
    <dbReference type="NCBI Taxonomy" id="317549"/>
    <lineage>
        <taxon>Eukaryota</taxon>
        <taxon>Metazoa</taxon>
        <taxon>Cnidaria</taxon>
        <taxon>Anthozoa</taxon>
        <taxon>Octocorallia</taxon>
        <taxon>Malacalcyonacea</taxon>
        <taxon>Plexauridae</taxon>
        <taxon>Paramuricea</taxon>
    </lineage>
</organism>
<name>A0A6S7FVK0_PARCT</name>
<evidence type="ECO:0000256" key="1">
    <source>
        <dbReference type="ARBA" id="ARBA00004141"/>
    </source>
</evidence>
<reference evidence="7" key="1">
    <citation type="submission" date="2020-04" db="EMBL/GenBank/DDBJ databases">
        <authorList>
            <person name="Alioto T."/>
            <person name="Alioto T."/>
            <person name="Gomez Garrido J."/>
        </authorList>
    </citation>
    <scope>NUCLEOTIDE SEQUENCE</scope>
    <source>
        <strain evidence="7">A484AB</strain>
    </source>
</reference>
<dbReference type="PANTHER" id="PTHR45727">
    <property type="entry name" value="NPC INTRACELLULAR CHOLESTEROL TRANSPORTER 1"/>
    <property type="match status" value="1"/>
</dbReference>
<dbReference type="InterPro" id="IPR053956">
    <property type="entry name" value="NPC1_MLD"/>
</dbReference>
<dbReference type="GO" id="GO:0030299">
    <property type="term" value="P:intestinal cholesterol absorption"/>
    <property type="evidence" value="ECO:0007669"/>
    <property type="project" value="TreeGrafter"/>
</dbReference>
<accession>A0A6S7FVK0</accession>
<dbReference type="InterPro" id="IPR032190">
    <property type="entry name" value="NPC1_N"/>
</dbReference>
<protein>
    <submittedName>
        <fullName evidence="7">Uncharacterized protein</fullName>
    </submittedName>
</protein>
<dbReference type="Pfam" id="PF16414">
    <property type="entry name" value="NPC1_N"/>
    <property type="match status" value="1"/>
</dbReference>
<evidence type="ECO:0000259" key="6">
    <source>
        <dbReference type="Pfam" id="PF22314"/>
    </source>
</evidence>
<keyword evidence="3" id="KW-1133">Transmembrane helix</keyword>
<comment type="caution">
    <text evidence="7">The sequence shown here is derived from an EMBL/GenBank/DDBJ whole genome shotgun (WGS) entry which is preliminary data.</text>
</comment>
<dbReference type="Pfam" id="PF22314">
    <property type="entry name" value="NPC1_MLD"/>
    <property type="match status" value="1"/>
</dbReference>
<evidence type="ECO:0000256" key="2">
    <source>
        <dbReference type="ARBA" id="ARBA00022692"/>
    </source>
</evidence>
<proteinExistence type="predicted"/>
<keyword evidence="8" id="KW-1185">Reference proteome</keyword>
<dbReference type="GO" id="GO:0005886">
    <property type="term" value="C:plasma membrane"/>
    <property type="evidence" value="ECO:0007669"/>
    <property type="project" value="TreeGrafter"/>
</dbReference>
<evidence type="ECO:0000313" key="8">
    <source>
        <dbReference type="Proteomes" id="UP001152795"/>
    </source>
</evidence>
<dbReference type="GO" id="GO:0015485">
    <property type="term" value="F:cholesterol binding"/>
    <property type="evidence" value="ECO:0007669"/>
    <property type="project" value="TreeGrafter"/>
</dbReference>
<evidence type="ECO:0000313" key="7">
    <source>
        <dbReference type="EMBL" id="CAB3978430.1"/>
    </source>
</evidence>
<evidence type="ECO:0000256" key="4">
    <source>
        <dbReference type="ARBA" id="ARBA00023136"/>
    </source>
</evidence>
<sequence length="480" mass="53871">MNVCLIGLLILLYVFNGLHASKADHFVRKEGYCMWYGQCGINPLTNKPVNCLYNGPAKPVADQGSHEILEKLCPELLLSSGKVCCDHDQLVSLQSGIKSAQQIMARCPSCWKNFRELNCRLTCSPNNSMFVNPTELSADEKSILAIDYSVAKAFRDGLYDSCKNVAFPDAHKKIMNYMCGTRVEKCTPLKFLDFMGNPELNGVSPFLINYPVTAKAGIKPMNATITSCNESFYDPVSKSTMQACDCQDCIESCKHPFPVKLTEYLAAKIIFSLKPDSELNQRTCYKNFFMKDCALTGTILRLDLLKIVLKVQAHLMNMSVIPKTGSKNITLADFCIKSSSNNCIVMSVLQYWQNDIKKLNKCIDALTGKQCSSQYDPKLAAWGDHLKICTDDPSLTDDRTALHLSCISLYGDPVYPPQVLGGYEGKNYTDASLLFVTFAIKKHPNEMEIEKAKTWQEQFVEYVKKFYDEDLQLAYVPIDL</sequence>